<evidence type="ECO:0000256" key="6">
    <source>
        <dbReference type="ARBA" id="ARBA00022723"/>
    </source>
</evidence>
<evidence type="ECO:0000256" key="7">
    <source>
        <dbReference type="ARBA" id="ARBA00022989"/>
    </source>
</evidence>
<evidence type="ECO:0000313" key="14">
    <source>
        <dbReference type="Proteomes" id="UP000265520"/>
    </source>
</evidence>
<evidence type="ECO:0000256" key="4">
    <source>
        <dbReference type="ARBA" id="ARBA00022617"/>
    </source>
</evidence>
<feature type="non-terminal residue" evidence="13">
    <location>
        <position position="63"/>
    </location>
</feature>
<dbReference type="GO" id="GO:0016020">
    <property type="term" value="C:membrane"/>
    <property type="evidence" value="ECO:0007669"/>
    <property type="project" value="UniProtKB-SubCell"/>
</dbReference>
<reference evidence="13 14" key="1">
    <citation type="journal article" date="2018" name="Front. Plant Sci.">
        <title>Red Clover (Trifolium pratense) and Zigzag Clover (T. medium) - A Picture of Genomic Similarities and Differences.</title>
        <authorList>
            <person name="Dluhosova J."/>
            <person name="Istvanek J."/>
            <person name="Nedelnik J."/>
            <person name="Repkova J."/>
        </authorList>
    </citation>
    <scope>NUCLEOTIDE SEQUENCE [LARGE SCALE GENOMIC DNA]</scope>
    <source>
        <strain evidence="14">cv. 10/8</strain>
        <tissue evidence="13">Leaf</tissue>
    </source>
</reference>
<dbReference type="PANTHER" id="PTHR47953">
    <property type="entry name" value="OS08G0105600 PROTEIN"/>
    <property type="match status" value="1"/>
</dbReference>
<keyword evidence="9 12" id="KW-0408">Iron</keyword>
<evidence type="ECO:0000256" key="2">
    <source>
        <dbReference type="ARBA" id="ARBA00004167"/>
    </source>
</evidence>
<keyword evidence="14" id="KW-1185">Reference proteome</keyword>
<dbReference type="PANTHER" id="PTHR47953:SF19">
    <property type="entry name" value="OS06G0641600 PROTEIN"/>
    <property type="match status" value="1"/>
</dbReference>
<dbReference type="GO" id="GO:0005506">
    <property type="term" value="F:iron ion binding"/>
    <property type="evidence" value="ECO:0007669"/>
    <property type="project" value="InterPro"/>
</dbReference>
<dbReference type="Gene3D" id="1.10.630.10">
    <property type="entry name" value="Cytochrome P450"/>
    <property type="match status" value="1"/>
</dbReference>
<accession>A0A392UPA6</accession>
<evidence type="ECO:0000256" key="1">
    <source>
        <dbReference type="ARBA" id="ARBA00001971"/>
    </source>
</evidence>
<keyword evidence="10" id="KW-0503">Monooxygenase</keyword>
<dbReference type="GO" id="GO:0004497">
    <property type="term" value="F:monooxygenase activity"/>
    <property type="evidence" value="ECO:0007669"/>
    <property type="project" value="UniProtKB-KW"/>
</dbReference>
<dbReference type="PRINTS" id="PR00463">
    <property type="entry name" value="EP450I"/>
</dbReference>
<evidence type="ECO:0000256" key="8">
    <source>
        <dbReference type="ARBA" id="ARBA00023002"/>
    </source>
</evidence>
<evidence type="ECO:0000256" key="9">
    <source>
        <dbReference type="ARBA" id="ARBA00023004"/>
    </source>
</evidence>
<evidence type="ECO:0000256" key="11">
    <source>
        <dbReference type="ARBA" id="ARBA00023136"/>
    </source>
</evidence>
<evidence type="ECO:0000256" key="12">
    <source>
        <dbReference type="PIRSR" id="PIRSR602401-1"/>
    </source>
</evidence>
<dbReference type="SUPFAM" id="SSF48264">
    <property type="entry name" value="Cytochrome P450"/>
    <property type="match status" value="1"/>
</dbReference>
<keyword evidence="8" id="KW-0560">Oxidoreductase</keyword>
<dbReference type="EMBL" id="LXQA010842014">
    <property type="protein sequence ID" value="MCI73595.1"/>
    <property type="molecule type" value="Genomic_DNA"/>
</dbReference>
<keyword evidence="4 12" id="KW-0349">Heme</keyword>
<feature type="binding site" description="axial binding residue" evidence="12">
    <location>
        <position position="62"/>
    </location>
    <ligand>
        <name>heme</name>
        <dbReference type="ChEBI" id="CHEBI:30413"/>
    </ligand>
    <ligandPart>
        <name>Fe</name>
        <dbReference type="ChEBI" id="CHEBI:18248"/>
    </ligandPart>
</feature>
<comment type="subcellular location">
    <subcellularLocation>
        <location evidence="2">Membrane</location>
        <topology evidence="2">Single-pass membrane protein</topology>
    </subcellularLocation>
</comment>
<comment type="cofactor">
    <cofactor evidence="1 12">
        <name>heme</name>
        <dbReference type="ChEBI" id="CHEBI:30413"/>
    </cofactor>
</comment>
<proteinExistence type="inferred from homology"/>
<protein>
    <submittedName>
        <fullName evidence="13">Cytochrome P450 71D11-like</fullName>
    </submittedName>
</protein>
<keyword evidence="11" id="KW-0472">Membrane</keyword>
<dbReference type="AlphaFoldDB" id="A0A392UPA6"/>
<dbReference type="Proteomes" id="UP000265520">
    <property type="component" value="Unassembled WGS sequence"/>
</dbReference>
<name>A0A392UPA6_9FABA</name>
<dbReference type="InterPro" id="IPR001128">
    <property type="entry name" value="Cyt_P450"/>
</dbReference>
<sequence>MQRNLRDYRVHNTCRKQSDSYGDPEYWSEPDKFMPERFLDCSIDFKGSNIEYIPFGAGRRICP</sequence>
<keyword evidence="5" id="KW-0812">Transmembrane</keyword>
<dbReference type="InterPro" id="IPR052306">
    <property type="entry name" value="CYP450_71D"/>
</dbReference>
<evidence type="ECO:0000256" key="5">
    <source>
        <dbReference type="ARBA" id="ARBA00022692"/>
    </source>
</evidence>
<dbReference type="InterPro" id="IPR002401">
    <property type="entry name" value="Cyt_P450_E_grp-I"/>
</dbReference>
<dbReference type="GO" id="GO:0020037">
    <property type="term" value="F:heme binding"/>
    <property type="evidence" value="ECO:0007669"/>
    <property type="project" value="InterPro"/>
</dbReference>
<evidence type="ECO:0000256" key="10">
    <source>
        <dbReference type="ARBA" id="ARBA00023033"/>
    </source>
</evidence>
<evidence type="ECO:0000313" key="13">
    <source>
        <dbReference type="EMBL" id="MCI73595.1"/>
    </source>
</evidence>
<comment type="caution">
    <text evidence="13">The sequence shown here is derived from an EMBL/GenBank/DDBJ whole genome shotgun (WGS) entry which is preliminary data.</text>
</comment>
<dbReference type="InterPro" id="IPR036396">
    <property type="entry name" value="Cyt_P450_sf"/>
</dbReference>
<keyword evidence="7" id="KW-1133">Transmembrane helix</keyword>
<comment type="similarity">
    <text evidence="3">Belongs to the cytochrome P450 family.</text>
</comment>
<dbReference type="Pfam" id="PF00067">
    <property type="entry name" value="p450"/>
    <property type="match status" value="1"/>
</dbReference>
<dbReference type="GO" id="GO:0016705">
    <property type="term" value="F:oxidoreductase activity, acting on paired donors, with incorporation or reduction of molecular oxygen"/>
    <property type="evidence" value="ECO:0007669"/>
    <property type="project" value="InterPro"/>
</dbReference>
<evidence type="ECO:0000256" key="3">
    <source>
        <dbReference type="ARBA" id="ARBA00010617"/>
    </source>
</evidence>
<keyword evidence="6 12" id="KW-0479">Metal-binding</keyword>
<organism evidence="13 14">
    <name type="scientific">Trifolium medium</name>
    <dbReference type="NCBI Taxonomy" id="97028"/>
    <lineage>
        <taxon>Eukaryota</taxon>
        <taxon>Viridiplantae</taxon>
        <taxon>Streptophyta</taxon>
        <taxon>Embryophyta</taxon>
        <taxon>Tracheophyta</taxon>
        <taxon>Spermatophyta</taxon>
        <taxon>Magnoliopsida</taxon>
        <taxon>eudicotyledons</taxon>
        <taxon>Gunneridae</taxon>
        <taxon>Pentapetalae</taxon>
        <taxon>rosids</taxon>
        <taxon>fabids</taxon>
        <taxon>Fabales</taxon>
        <taxon>Fabaceae</taxon>
        <taxon>Papilionoideae</taxon>
        <taxon>50 kb inversion clade</taxon>
        <taxon>NPAAA clade</taxon>
        <taxon>Hologalegina</taxon>
        <taxon>IRL clade</taxon>
        <taxon>Trifolieae</taxon>
        <taxon>Trifolium</taxon>
    </lineage>
</organism>